<dbReference type="InterPro" id="IPR001041">
    <property type="entry name" value="2Fe-2S_ferredoxin-type"/>
</dbReference>
<comment type="cofactor">
    <cofactor evidence="15">
        <name>[2Fe-2S] cluster</name>
        <dbReference type="ChEBI" id="CHEBI:190135"/>
    </cofactor>
</comment>
<dbReference type="EC" id="1.17.1.4" evidence="4"/>
<dbReference type="PROSITE" id="PS00197">
    <property type="entry name" value="2FE2S_FER_1"/>
    <property type="match status" value="1"/>
</dbReference>
<feature type="binding site" evidence="20">
    <location>
        <position position="819"/>
    </location>
    <ligand>
        <name>Mo-molybdopterin</name>
        <dbReference type="ChEBI" id="CHEBI:71302"/>
    </ligand>
    <ligandPart>
        <name>Mo</name>
        <dbReference type="ChEBI" id="CHEBI:28685"/>
    </ligandPart>
</feature>
<dbReference type="PROSITE" id="PS51387">
    <property type="entry name" value="FAD_PCMH"/>
    <property type="match status" value="1"/>
</dbReference>
<evidence type="ECO:0000256" key="5">
    <source>
        <dbReference type="ARBA" id="ARBA00022505"/>
    </source>
</evidence>
<keyword evidence="8 20" id="KW-0479">Metal-binding</keyword>
<comment type="catalytic activity">
    <reaction evidence="16">
        <text>xanthine + NAD(+) + H2O = urate + NADH + H(+)</text>
        <dbReference type="Rhea" id="RHEA:16669"/>
        <dbReference type="ChEBI" id="CHEBI:15377"/>
        <dbReference type="ChEBI" id="CHEBI:15378"/>
        <dbReference type="ChEBI" id="CHEBI:17712"/>
        <dbReference type="ChEBI" id="CHEBI:17775"/>
        <dbReference type="ChEBI" id="CHEBI:57540"/>
        <dbReference type="ChEBI" id="CHEBI:57945"/>
        <dbReference type="EC" id="1.17.1.4"/>
    </reaction>
</comment>
<evidence type="ECO:0000256" key="4">
    <source>
        <dbReference type="ARBA" id="ARBA00013123"/>
    </source>
</evidence>
<feature type="binding site" evidence="20">
    <location>
        <position position="850"/>
    </location>
    <ligand>
        <name>Mo-molybdopterin</name>
        <dbReference type="ChEBI" id="CHEBI:71302"/>
    </ligand>
    <ligandPart>
        <name>Mo</name>
        <dbReference type="ChEBI" id="CHEBI:28685"/>
    </ligandPart>
</feature>
<keyword evidence="5 20" id="KW-0500">Molybdenum</keyword>
<reference evidence="24" key="1">
    <citation type="journal article" date="2019" name="Plant J.">
        <title>Chlorella vulgaris genome assembly and annotation reveals the molecular basis for metabolic acclimation to high light conditions.</title>
        <authorList>
            <person name="Cecchin M."/>
            <person name="Marcolungo L."/>
            <person name="Rossato M."/>
            <person name="Girolomoni L."/>
            <person name="Cosentino E."/>
            <person name="Cuine S."/>
            <person name="Li-Beisson Y."/>
            <person name="Delledonne M."/>
            <person name="Ballottari M."/>
        </authorList>
    </citation>
    <scope>NUCLEOTIDE SEQUENCE</scope>
    <source>
        <strain evidence="24">211/11P</strain>
    </source>
</reference>
<feature type="region of interest" description="Disordered" evidence="21">
    <location>
        <begin position="179"/>
        <end position="217"/>
    </location>
</feature>
<dbReference type="InterPro" id="IPR016167">
    <property type="entry name" value="FAD-bd_PCMH_sub1"/>
</dbReference>
<dbReference type="FunFam" id="3.30.365.10:FF:000004">
    <property type="entry name" value="Xanthine dehydrogenase oxidase"/>
    <property type="match status" value="1"/>
</dbReference>
<dbReference type="Pfam" id="PF03450">
    <property type="entry name" value="CO_deh_flav_C"/>
    <property type="match status" value="1"/>
</dbReference>
<dbReference type="Pfam" id="PF01799">
    <property type="entry name" value="Fer2_2"/>
    <property type="match status" value="1"/>
</dbReference>
<dbReference type="Gene3D" id="1.10.150.120">
    <property type="entry name" value="[2Fe-2S]-binding domain"/>
    <property type="match status" value="1"/>
</dbReference>
<organism evidence="24 25">
    <name type="scientific">Chlorella vulgaris</name>
    <name type="common">Green alga</name>
    <dbReference type="NCBI Taxonomy" id="3077"/>
    <lineage>
        <taxon>Eukaryota</taxon>
        <taxon>Viridiplantae</taxon>
        <taxon>Chlorophyta</taxon>
        <taxon>core chlorophytes</taxon>
        <taxon>Trebouxiophyceae</taxon>
        <taxon>Chlorellales</taxon>
        <taxon>Chlorellaceae</taxon>
        <taxon>Chlorella clade</taxon>
        <taxon>Chlorella</taxon>
    </lineage>
</organism>
<dbReference type="FunFam" id="3.30.465.10:FF:000004">
    <property type="entry name" value="Xanthine dehydrogenase/oxidase"/>
    <property type="match status" value="1"/>
</dbReference>
<dbReference type="InterPro" id="IPR036884">
    <property type="entry name" value="2Fe-2S-bd_dom_sf"/>
</dbReference>
<dbReference type="SMART" id="SM01008">
    <property type="entry name" value="Ald_Xan_dh_C"/>
    <property type="match status" value="1"/>
</dbReference>
<dbReference type="SUPFAM" id="SSF55447">
    <property type="entry name" value="CO dehydrogenase flavoprotein C-terminal domain-like"/>
    <property type="match status" value="1"/>
</dbReference>
<feature type="binding site" evidence="20">
    <location>
        <position position="964"/>
    </location>
    <ligand>
        <name>Mo-molybdopterin</name>
        <dbReference type="ChEBI" id="CHEBI:71302"/>
    </ligand>
    <ligandPart>
        <name>Mo</name>
        <dbReference type="ChEBI" id="CHEBI:28685"/>
    </ligandPart>
</feature>
<comment type="cofactor">
    <cofactor evidence="20">
        <name>Mo-molybdopterin</name>
        <dbReference type="ChEBI" id="CHEBI:71302"/>
    </cofactor>
    <text evidence="20">Binds 1 Mo-molybdopterin (Mo-MPT) cofactor per subunit.</text>
</comment>
<keyword evidence="6" id="KW-0285">Flavoprotein</keyword>
<keyword evidence="13" id="KW-0520">NAD</keyword>
<proteinExistence type="inferred from homology"/>
<feature type="binding site" evidence="20">
    <location>
        <position position="1131"/>
    </location>
    <ligand>
        <name>Mo-molybdopterin</name>
        <dbReference type="ChEBI" id="CHEBI:71302"/>
    </ligand>
    <ligandPart>
        <name>Mo</name>
        <dbReference type="ChEBI" id="CHEBI:28685"/>
    </ligandPart>
</feature>
<feature type="binding site" evidence="20">
    <location>
        <position position="147"/>
    </location>
    <ligand>
        <name>[2Fe-2S] cluster</name>
        <dbReference type="ChEBI" id="CHEBI:190135"/>
        <label>2</label>
    </ligand>
</feature>
<dbReference type="Gene3D" id="3.30.365.10">
    <property type="entry name" value="Aldehyde oxidase/xanthine dehydrogenase, molybdopterin binding domain"/>
    <property type="match status" value="4"/>
</dbReference>
<evidence type="ECO:0000256" key="11">
    <source>
        <dbReference type="ARBA" id="ARBA00023004"/>
    </source>
</evidence>
<dbReference type="InterPro" id="IPR000674">
    <property type="entry name" value="Ald_Oxase/Xan_DH_a/b"/>
</dbReference>
<keyword evidence="12 20" id="KW-0411">Iron-sulfur</keyword>
<dbReference type="PROSITE" id="PS51085">
    <property type="entry name" value="2FE2S_FER_2"/>
    <property type="match status" value="1"/>
</dbReference>
<accession>A0A9D4TW04</accession>
<comment type="cofactor">
    <cofactor evidence="1 19">
        <name>FAD</name>
        <dbReference type="ChEBI" id="CHEBI:57692"/>
    </cofactor>
</comment>
<dbReference type="InterPro" id="IPR016208">
    <property type="entry name" value="Ald_Oxase/xanthine_DH-like"/>
</dbReference>
<dbReference type="Gene3D" id="3.90.1170.50">
    <property type="entry name" value="Aldehyde oxidase/xanthine dehydrogenase, a/b hammerhead"/>
    <property type="match status" value="1"/>
</dbReference>
<dbReference type="Pfam" id="PF01315">
    <property type="entry name" value="Ald_Xan_dh_C"/>
    <property type="match status" value="1"/>
</dbReference>
<dbReference type="InterPro" id="IPR036318">
    <property type="entry name" value="FAD-bd_PCMH-like_sf"/>
</dbReference>
<feature type="domain" description="FAD-binding PCMH-type" evidence="23">
    <location>
        <begin position="277"/>
        <end position="462"/>
    </location>
</feature>
<dbReference type="Pfam" id="PF00941">
    <property type="entry name" value="FAD_binding_5"/>
    <property type="match status" value="1"/>
</dbReference>
<dbReference type="InterPro" id="IPR014307">
    <property type="entry name" value="Xanthine_DH_ssu"/>
</dbReference>
<dbReference type="NCBIfam" id="TIGR02963">
    <property type="entry name" value="xanthine_xdhA"/>
    <property type="match status" value="1"/>
</dbReference>
<comment type="subcellular location">
    <subcellularLocation>
        <location evidence="2">Peroxisome</location>
    </subcellularLocation>
</comment>
<feature type="binding site" evidence="20">
    <location>
        <position position="48"/>
    </location>
    <ligand>
        <name>[2Fe-2S] cluster</name>
        <dbReference type="ChEBI" id="CHEBI:190135"/>
        <label>1</label>
    </ligand>
</feature>
<dbReference type="Pfam" id="PF20256">
    <property type="entry name" value="MoCoBD_2"/>
    <property type="match status" value="1"/>
</dbReference>
<dbReference type="SUPFAM" id="SSF56176">
    <property type="entry name" value="FAD-binding/transporter-associated domain-like"/>
    <property type="match status" value="1"/>
</dbReference>
<feature type="binding site" evidence="20">
    <location>
        <position position="40"/>
    </location>
    <ligand>
        <name>[2Fe-2S] cluster</name>
        <dbReference type="ChEBI" id="CHEBI:190135"/>
        <label>1</label>
    </ligand>
</feature>
<evidence type="ECO:0000256" key="13">
    <source>
        <dbReference type="ARBA" id="ARBA00023027"/>
    </source>
</evidence>
<reference evidence="24" key="2">
    <citation type="submission" date="2020-11" db="EMBL/GenBank/DDBJ databases">
        <authorList>
            <person name="Cecchin M."/>
            <person name="Marcolungo L."/>
            <person name="Rossato M."/>
            <person name="Girolomoni L."/>
            <person name="Cosentino E."/>
            <person name="Cuine S."/>
            <person name="Li-Beisson Y."/>
            <person name="Delledonne M."/>
            <person name="Ballottari M."/>
        </authorList>
    </citation>
    <scope>NUCLEOTIDE SEQUENCE</scope>
    <source>
        <strain evidence="24">211/11P</strain>
        <tissue evidence="24">Whole cell</tissue>
    </source>
</reference>
<dbReference type="SUPFAM" id="SSF56003">
    <property type="entry name" value="Molybdenum cofactor-binding domain"/>
    <property type="match status" value="1"/>
</dbReference>
<dbReference type="FunFam" id="3.30.365.10:FF:000003">
    <property type="entry name" value="Aldehyde oxidase 1"/>
    <property type="match status" value="1"/>
</dbReference>
<dbReference type="InterPro" id="IPR036683">
    <property type="entry name" value="CO_DH_flav_C_dom_sf"/>
</dbReference>
<comment type="catalytic activity">
    <reaction evidence="17">
        <text>hypoxanthine + NAD(+) + H2O = xanthine + NADH + H(+)</text>
        <dbReference type="Rhea" id="RHEA:24670"/>
        <dbReference type="ChEBI" id="CHEBI:15377"/>
        <dbReference type="ChEBI" id="CHEBI:15378"/>
        <dbReference type="ChEBI" id="CHEBI:17368"/>
        <dbReference type="ChEBI" id="CHEBI:17712"/>
        <dbReference type="ChEBI" id="CHEBI:57540"/>
        <dbReference type="ChEBI" id="CHEBI:57945"/>
        <dbReference type="EC" id="1.17.1.4"/>
    </reaction>
</comment>
<dbReference type="InterPro" id="IPR016166">
    <property type="entry name" value="FAD-bd_PCMH"/>
</dbReference>
<keyword evidence="11 20" id="KW-0408">Iron</keyword>
<evidence type="ECO:0000256" key="16">
    <source>
        <dbReference type="ARBA" id="ARBA00049017"/>
    </source>
</evidence>
<dbReference type="SMART" id="SM01092">
    <property type="entry name" value="CO_deh_flav_C"/>
    <property type="match status" value="1"/>
</dbReference>
<dbReference type="PANTHER" id="PTHR45444">
    <property type="entry name" value="XANTHINE DEHYDROGENASE"/>
    <property type="match status" value="1"/>
</dbReference>
<dbReference type="Gene3D" id="3.30.43.10">
    <property type="entry name" value="Uridine Diphospho-n-acetylenolpyruvylglucosamine Reductase, domain 2"/>
    <property type="match status" value="1"/>
</dbReference>
<dbReference type="NCBIfam" id="TIGR02965">
    <property type="entry name" value="xanthine_xdhB"/>
    <property type="match status" value="1"/>
</dbReference>
<dbReference type="EMBL" id="SIDB01000002">
    <property type="protein sequence ID" value="KAI3436240.1"/>
    <property type="molecule type" value="Genomic_DNA"/>
</dbReference>
<protein>
    <recommendedName>
        <fullName evidence="4">xanthine dehydrogenase</fullName>
        <ecNumber evidence="4">1.17.1.4</ecNumber>
    </recommendedName>
</protein>
<evidence type="ECO:0000256" key="8">
    <source>
        <dbReference type="ARBA" id="ARBA00022723"/>
    </source>
</evidence>
<evidence type="ECO:0000256" key="6">
    <source>
        <dbReference type="ARBA" id="ARBA00022630"/>
    </source>
</evidence>
<dbReference type="InterPro" id="IPR002888">
    <property type="entry name" value="2Fe-2S-bd"/>
</dbReference>
<keyword evidence="7 20" id="KW-0001">2Fe-2S</keyword>
<dbReference type="FunFam" id="3.30.43.10:FF:000001">
    <property type="entry name" value="Xanthine dehydrogenase/oxidase"/>
    <property type="match status" value="1"/>
</dbReference>
<evidence type="ECO:0000256" key="21">
    <source>
        <dbReference type="SAM" id="MobiDB-lite"/>
    </source>
</evidence>
<dbReference type="Gene3D" id="3.10.20.30">
    <property type="match status" value="1"/>
</dbReference>
<dbReference type="PANTHER" id="PTHR45444:SF3">
    <property type="entry name" value="XANTHINE DEHYDROGENASE"/>
    <property type="match status" value="1"/>
</dbReference>
<evidence type="ECO:0000256" key="1">
    <source>
        <dbReference type="ARBA" id="ARBA00001974"/>
    </source>
</evidence>
<feature type="binding site" evidence="20">
    <location>
        <position position="45"/>
    </location>
    <ligand>
        <name>[2Fe-2S] cluster</name>
        <dbReference type="ChEBI" id="CHEBI:190135"/>
        <label>1</label>
    </ligand>
</feature>
<evidence type="ECO:0000259" key="22">
    <source>
        <dbReference type="PROSITE" id="PS51085"/>
    </source>
</evidence>
<evidence type="ECO:0000256" key="14">
    <source>
        <dbReference type="ARBA" id="ARBA00023140"/>
    </source>
</evidence>
<evidence type="ECO:0000256" key="18">
    <source>
        <dbReference type="PIRSR" id="PIRSR000127-1"/>
    </source>
</evidence>
<dbReference type="InterPro" id="IPR036010">
    <property type="entry name" value="2Fe-2S_ferredoxin-like_sf"/>
</dbReference>
<dbReference type="Pfam" id="PF00111">
    <property type="entry name" value="Fer2"/>
    <property type="match status" value="1"/>
</dbReference>
<dbReference type="InterPro" id="IPR008274">
    <property type="entry name" value="AldOxase/xan_DH_MoCoBD1"/>
</dbReference>
<evidence type="ECO:0000256" key="19">
    <source>
        <dbReference type="PIRSR" id="PIRSR000127-2"/>
    </source>
</evidence>
<keyword evidence="14" id="KW-0576">Peroxisome</keyword>
<evidence type="ECO:0000256" key="9">
    <source>
        <dbReference type="ARBA" id="ARBA00022827"/>
    </source>
</evidence>
<feature type="domain" description="2Fe-2S ferredoxin-type" evidence="22">
    <location>
        <begin position="3"/>
        <end position="86"/>
    </location>
</feature>
<dbReference type="GO" id="GO:0004854">
    <property type="term" value="F:xanthine dehydrogenase activity"/>
    <property type="evidence" value="ECO:0007669"/>
    <property type="project" value="UniProtKB-EC"/>
</dbReference>
<dbReference type="SUPFAM" id="SSF47741">
    <property type="entry name" value="CO dehydrogenase ISP C-domain like"/>
    <property type="match status" value="1"/>
</dbReference>
<evidence type="ECO:0000313" key="25">
    <source>
        <dbReference type="Proteomes" id="UP001055712"/>
    </source>
</evidence>
<dbReference type="InterPro" id="IPR005107">
    <property type="entry name" value="CO_DH_flav_C"/>
</dbReference>
<feature type="binding site" evidence="19">
    <location>
        <position position="1062"/>
    </location>
    <ligand>
        <name>substrate</name>
    </ligand>
</feature>
<evidence type="ECO:0000256" key="20">
    <source>
        <dbReference type="PIRSR" id="PIRSR000127-3"/>
    </source>
</evidence>
<dbReference type="InterPro" id="IPR046867">
    <property type="entry name" value="AldOxase/xan_DH_MoCoBD2"/>
</dbReference>
<dbReference type="Proteomes" id="UP001055712">
    <property type="component" value="Unassembled WGS sequence"/>
</dbReference>
<evidence type="ECO:0000256" key="15">
    <source>
        <dbReference type="ARBA" id="ARBA00034078"/>
    </source>
</evidence>
<dbReference type="InterPro" id="IPR014309">
    <property type="entry name" value="Xanthine_DH_Mopterin-bd_su"/>
</dbReference>
<comment type="caution">
    <text evidence="24">The sequence shown here is derived from an EMBL/GenBank/DDBJ whole genome shotgun (WGS) entry which is preliminary data.</text>
</comment>
<dbReference type="InterPro" id="IPR037165">
    <property type="entry name" value="AldOxase/xan_DH_Mopterin-bd_sf"/>
</dbReference>
<feature type="binding site" evidence="19">
    <location>
        <position position="408"/>
    </location>
    <ligand>
        <name>FAD</name>
        <dbReference type="ChEBI" id="CHEBI:57692"/>
    </ligand>
</feature>
<feature type="binding site" evidence="19">
    <location>
        <position position="385"/>
    </location>
    <ligand>
        <name>FAD</name>
        <dbReference type="ChEBI" id="CHEBI:57692"/>
    </ligand>
</feature>
<keyword evidence="10" id="KW-0560">Oxidoreductase</keyword>
<feature type="binding site" evidence="20">
    <location>
        <position position="145"/>
    </location>
    <ligand>
        <name>[2Fe-2S] cluster</name>
        <dbReference type="ChEBI" id="CHEBI:190135"/>
        <label>2</label>
    </ligand>
</feature>
<name>A0A9D4TW04_CHLVU</name>
<dbReference type="Gene3D" id="3.30.465.10">
    <property type="match status" value="1"/>
</dbReference>
<comment type="similarity">
    <text evidence="3">Belongs to the xanthine dehydrogenase family.</text>
</comment>
<feature type="binding site" evidence="19">
    <location>
        <position position="932"/>
    </location>
    <ligand>
        <name>substrate</name>
    </ligand>
</feature>
<dbReference type="InterPro" id="IPR016169">
    <property type="entry name" value="FAD-bd_PCMH_sub2"/>
</dbReference>
<evidence type="ECO:0000256" key="10">
    <source>
        <dbReference type="ARBA" id="ARBA00023002"/>
    </source>
</evidence>
<feature type="compositionally biased region" description="Gly residues" evidence="21">
    <location>
        <begin position="187"/>
        <end position="197"/>
    </location>
</feature>
<dbReference type="GO" id="GO:0005506">
    <property type="term" value="F:iron ion binding"/>
    <property type="evidence" value="ECO:0007669"/>
    <property type="project" value="InterPro"/>
</dbReference>
<evidence type="ECO:0000256" key="2">
    <source>
        <dbReference type="ARBA" id="ARBA00004275"/>
    </source>
</evidence>
<dbReference type="SUPFAM" id="SSF54292">
    <property type="entry name" value="2Fe-2S ferredoxin-like"/>
    <property type="match status" value="1"/>
</dbReference>
<dbReference type="Pfam" id="PF02738">
    <property type="entry name" value="MoCoBD_1"/>
    <property type="match status" value="1"/>
</dbReference>
<feature type="binding site" evidence="20">
    <location>
        <position position="68"/>
    </location>
    <ligand>
        <name>[2Fe-2S] cluster</name>
        <dbReference type="ChEBI" id="CHEBI:190135"/>
        <label>1</label>
    </ligand>
</feature>
<evidence type="ECO:0000256" key="3">
    <source>
        <dbReference type="ARBA" id="ARBA00006849"/>
    </source>
</evidence>
<dbReference type="FunFam" id="3.30.365.10:FF:000002">
    <property type="entry name" value="Xanthine dehydrogenase oxidase"/>
    <property type="match status" value="1"/>
</dbReference>
<evidence type="ECO:0000259" key="23">
    <source>
        <dbReference type="PROSITE" id="PS51387"/>
    </source>
</evidence>
<evidence type="ECO:0000256" key="7">
    <source>
        <dbReference type="ARBA" id="ARBA00022714"/>
    </source>
</evidence>
<comment type="cofactor">
    <cofactor evidence="20">
        <name>[2Fe-2S] cluster</name>
        <dbReference type="ChEBI" id="CHEBI:190135"/>
    </cofactor>
    <text evidence="20">Binds 2 [2Fe-2S] clusters.</text>
</comment>
<feature type="binding site" evidence="19">
    <location>
        <position position="854"/>
    </location>
    <ligand>
        <name>substrate</name>
    </ligand>
</feature>
<dbReference type="OrthoDB" id="8300278at2759"/>
<evidence type="ECO:0000256" key="17">
    <source>
        <dbReference type="ARBA" id="ARBA00049517"/>
    </source>
</evidence>
<dbReference type="Gene3D" id="3.30.390.50">
    <property type="entry name" value="CO dehydrogenase flavoprotein, C-terminal domain"/>
    <property type="match status" value="1"/>
</dbReference>
<feature type="binding site" evidence="19">
    <location>
        <position position="452"/>
    </location>
    <ligand>
        <name>FAD</name>
        <dbReference type="ChEBI" id="CHEBI:57692"/>
    </ligand>
</feature>
<dbReference type="FunFam" id="3.90.1170.50:FF:000001">
    <property type="entry name" value="Aldehyde oxidase 1"/>
    <property type="match status" value="1"/>
</dbReference>
<dbReference type="GO" id="GO:0030151">
    <property type="term" value="F:molybdenum ion binding"/>
    <property type="evidence" value="ECO:0007669"/>
    <property type="project" value="InterPro"/>
</dbReference>
<feature type="compositionally biased region" description="Low complexity" evidence="21">
    <location>
        <begin position="198"/>
        <end position="217"/>
    </location>
</feature>
<feature type="binding site" evidence="19">
    <location>
        <begin position="305"/>
        <end position="312"/>
    </location>
    <ligand>
        <name>FAD</name>
        <dbReference type="ChEBI" id="CHEBI:57692"/>
    </ligand>
</feature>
<dbReference type="InterPro" id="IPR006058">
    <property type="entry name" value="2Fe2S_fd_BS"/>
</dbReference>
<dbReference type="InterPro" id="IPR002346">
    <property type="entry name" value="Mopterin_DH_FAD-bd"/>
</dbReference>
<dbReference type="PIRSF" id="PIRSF000127">
    <property type="entry name" value="Xanthine_DH"/>
    <property type="match status" value="1"/>
</dbReference>
<keyword evidence="9 19" id="KW-0274">FAD</keyword>
<sequence>MTEPIAYINGKRHVLPPGRADQTLLYYLREVGFTGAKLGCGEGGCGACTVLVSSFEGGHLHHRSVNACLCPLYAIEGMHVVTVEGIGNTRDGMHPVQERLATAHGSQCGFCTPGFVMSMVALLRAKAPEAPTEEEIEENLAGNLCRCTGYRPILDAFKAFAKVEPAAYTEAAIAASKAANGHHGSNGANGGTNGGTNGRTNGSNGKANGKAGKNGNGKVCPSTGRPCDCGDVDMEGTITSSSKHKEASCGPLTHSRPAVEPIFPAELRKRVPLELELPGAASAWYRPLSLQRLLELKKQHPAAKLVVGNTEVGIEMKFKSLKYPVLIGATHIPELNAFEVDDGGVHIGASVTLTTIMESFKQLISTQPAYKTSTLRAVAEQLRWFAGPPIRNASGIGGNICTASPISDLNPIWMACGATFTLAGAGTGERSVPAKDFFLGYRKVDMQPHEILLKLYVPFNTRQEYVKEFKQAHRRDDDIAIVNAGMRFTMEQQGGVWVVAEAAIAYGGVAPLTILAPKTMAALAGKPIDGATLEAGLKAVQEDVRMDPNAPGGMVEFRRSLAASFLFKGLLYVAQQLEADVPAYSSPFPESYRSAVKPYEREPSHGLQYYSAVPGEDVVGQPYRHQAADEQVCGTAQYVDDIQLPRGALHASLVMSSKPHAKILKLDTAAASAMPGVVGIFSAKDVPGGNDIGPVIKDEELFATDKVVVVGQPIAIVAAETETQAREAAKAVVVEYEDLKPVMDIDDAIKAESFLLPFSHSLNCGDVDSFFASAADDADVLVLEGEARMGGQEHFYLEPNACVVIPAENDEFLSYSSTQCPDAHQKYLSHVLGIPMHKLVVRTKRLGGGFGGKESRSAMINAAAAIPAYHLRKPVRLVLDRDEDMQITGTRHPFMGRYKVGFSPEGKLLACDMKLYCNAGYSMDISHGVLDRALMHADNVYMVPQMRAQGYLCITNIASNTAFRGYGGPQGMVVMENLIEQVACAVGRPVEEVKKLNMYKEGEVTYFGQKLVGSQAERCFQDVWDSSDYTARRTSAAAFNEANRFRKRGLAITPTKFGISFTTKFLNQAGALVHIYTDGTVLVTHGGVEMGQGLHTKVAQVVAHDLKITMAQVYIAETATDKVPNASPTAASASSDMYGAAAADACRQLNERLAPYYEKMPGKTFKEVVMAAYLDRTDLCAHGFYSTPDVSGFGGDMPFNYFCYGAAVAEVELDTLTGDWQILRSDVVMDVGKSLNPSIDIGQVEGAFVQGMGWSCIEELVWGDKQHTWVRPGQLFTRGPGTYKIPTANDIPIDFRVTLLRNSPCERTPMVHSSKAVGEPPFFLGTSVFYALKDACYAARKDAGLEGWFRLDLPATPERLRMACVDDITKAYAPDDLVCKLSC</sequence>
<gene>
    <name evidence="24" type="ORF">D9Q98_002294</name>
</gene>
<feature type="binding site" evidence="20">
    <location>
        <position position="111"/>
    </location>
    <ligand>
        <name>[2Fe-2S] cluster</name>
        <dbReference type="ChEBI" id="CHEBI:190135"/>
        <label>2</label>
    </ligand>
</feature>
<dbReference type="GO" id="GO:0005777">
    <property type="term" value="C:peroxisome"/>
    <property type="evidence" value="ECO:0007669"/>
    <property type="project" value="UniProtKB-SubCell"/>
</dbReference>
<dbReference type="InterPro" id="IPR012675">
    <property type="entry name" value="Beta-grasp_dom_sf"/>
</dbReference>
<keyword evidence="25" id="KW-1185">Reference proteome</keyword>
<feature type="active site" description="Proton acceptor" evidence="18">
    <location>
        <position position="1319"/>
    </location>
</feature>
<feature type="binding site" evidence="20">
    <location>
        <position position="108"/>
    </location>
    <ligand>
        <name>[2Fe-2S] cluster</name>
        <dbReference type="ChEBI" id="CHEBI:190135"/>
        <label>2</label>
    </ligand>
</feature>
<dbReference type="GO" id="GO:0071949">
    <property type="term" value="F:FAD binding"/>
    <property type="evidence" value="ECO:0007669"/>
    <property type="project" value="InterPro"/>
</dbReference>
<dbReference type="GO" id="GO:0051537">
    <property type="term" value="F:2 iron, 2 sulfur cluster binding"/>
    <property type="evidence" value="ECO:0007669"/>
    <property type="project" value="UniProtKB-KW"/>
</dbReference>
<dbReference type="InterPro" id="IPR036856">
    <property type="entry name" value="Ald_Oxase/Xan_DH_a/b_sf"/>
</dbReference>
<feature type="binding site" evidence="19">
    <location>
        <position position="470"/>
    </location>
    <ligand>
        <name>FAD</name>
        <dbReference type="ChEBI" id="CHEBI:57692"/>
    </ligand>
</feature>
<evidence type="ECO:0000313" key="24">
    <source>
        <dbReference type="EMBL" id="KAI3436240.1"/>
    </source>
</evidence>
<evidence type="ECO:0000256" key="12">
    <source>
        <dbReference type="ARBA" id="ARBA00023014"/>
    </source>
</evidence>
<dbReference type="SUPFAM" id="SSF54665">
    <property type="entry name" value="CO dehydrogenase molybdoprotein N-domain-like"/>
    <property type="match status" value="1"/>
</dbReference>